<dbReference type="Proteomes" id="UP000176914">
    <property type="component" value="Unassembled WGS sequence"/>
</dbReference>
<dbReference type="InterPro" id="IPR037068">
    <property type="entry name" value="DNA_primase_core_N_sf"/>
</dbReference>
<dbReference type="InterPro" id="IPR050219">
    <property type="entry name" value="DnaG_primase"/>
</dbReference>
<dbReference type="GO" id="GO:0000428">
    <property type="term" value="C:DNA-directed RNA polymerase complex"/>
    <property type="evidence" value="ECO:0007669"/>
    <property type="project" value="UniProtKB-KW"/>
</dbReference>
<evidence type="ECO:0000256" key="11">
    <source>
        <dbReference type="ARBA" id="ARBA00023163"/>
    </source>
</evidence>
<dbReference type="InterPro" id="IPR002694">
    <property type="entry name" value="Znf_CHC2"/>
</dbReference>
<dbReference type="PROSITE" id="PS50880">
    <property type="entry name" value="TOPRIM"/>
    <property type="match status" value="1"/>
</dbReference>
<dbReference type="InterPro" id="IPR013264">
    <property type="entry name" value="DNAG_N"/>
</dbReference>
<dbReference type="InterPro" id="IPR006171">
    <property type="entry name" value="TOPRIM_dom"/>
</dbReference>
<dbReference type="Pfam" id="PF08275">
    <property type="entry name" value="DNAG_N"/>
    <property type="match status" value="1"/>
</dbReference>
<comment type="similarity">
    <text evidence="12 13">Belongs to the DnaG primase family.</text>
</comment>
<dbReference type="CDD" id="cd03364">
    <property type="entry name" value="TOPRIM_DnaG_primases"/>
    <property type="match status" value="1"/>
</dbReference>
<dbReference type="SUPFAM" id="SSF57783">
    <property type="entry name" value="Zinc beta-ribbon"/>
    <property type="match status" value="1"/>
</dbReference>
<organism evidence="16 17">
    <name type="scientific">Candidatus Kaiserbacteria bacterium RIFCSPHIGHO2_02_FULL_55_25</name>
    <dbReference type="NCBI Taxonomy" id="1798498"/>
    <lineage>
        <taxon>Bacteria</taxon>
        <taxon>Candidatus Kaiseribacteriota</taxon>
    </lineage>
</organism>
<keyword evidence="9" id="KW-0460">Magnesium</keyword>
<dbReference type="InterPro" id="IPR034151">
    <property type="entry name" value="TOPRIM_DnaG_bac"/>
</dbReference>
<evidence type="ECO:0000256" key="10">
    <source>
        <dbReference type="ARBA" id="ARBA00023125"/>
    </source>
</evidence>
<dbReference type="GO" id="GO:0008270">
    <property type="term" value="F:zinc ion binding"/>
    <property type="evidence" value="ECO:0007669"/>
    <property type="project" value="UniProtKB-UniRule"/>
</dbReference>
<evidence type="ECO:0000256" key="4">
    <source>
        <dbReference type="ARBA" id="ARBA00022695"/>
    </source>
</evidence>
<dbReference type="Pfam" id="PF01807">
    <property type="entry name" value="Zn_ribbon_DnaG"/>
    <property type="match status" value="1"/>
</dbReference>
<dbReference type="SMART" id="SM00400">
    <property type="entry name" value="ZnF_CHCC"/>
    <property type="match status" value="1"/>
</dbReference>
<dbReference type="NCBIfam" id="TIGR01391">
    <property type="entry name" value="dnaG"/>
    <property type="match status" value="1"/>
</dbReference>
<keyword evidence="3 12" id="KW-0808">Transferase</keyword>
<dbReference type="Gene3D" id="3.90.980.10">
    <property type="entry name" value="DNA primase, catalytic core, N-terminal domain"/>
    <property type="match status" value="1"/>
</dbReference>
<dbReference type="GO" id="GO:0003899">
    <property type="term" value="F:DNA-directed RNA polymerase activity"/>
    <property type="evidence" value="ECO:0007669"/>
    <property type="project" value="UniProtKB-UniRule"/>
</dbReference>
<keyword evidence="7 12" id="KW-0863">Zinc-finger</keyword>
<keyword evidence="11 12" id="KW-0804">Transcription</keyword>
<dbReference type="GO" id="GO:0006269">
    <property type="term" value="P:DNA replication, synthesis of primer"/>
    <property type="evidence" value="ECO:0007669"/>
    <property type="project" value="UniProtKB-UniRule"/>
</dbReference>
<keyword evidence="2 12" id="KW-0639">Primosome</keyword>
<dbReference type="GO" id="GO:0003677">
    <property type="term" value="F:DNA binding"/>
    <property type="evidence" value="ECO:0007669"/>
    <property type="project" value="UniProtKB-KW"/>
</dbReference>
<evidence type="ECO:0000256" key="9">
    <source>
        <dbReference type="ARBA" id="ARBA00022842"/>
    </source>
</evidence>
<keyword evidence="6 12" id="KW-0479">Metal-binding</keyword>
<dbReference type="Gene3D" id="3.40.1360.10">
    <property type="match status" value="1"/>
</dbReference>
<evidence type="ECO:0000256" key="12">
    <source>
        <dbReference type="HAMAP-Rule" id="MF_00974"/>
    </source>
</evidence>
<comment type="domain">
    <text evidence="12">Contains an N-terminal zinc-binding domain, a central core domain that contains the primase activity, and a C-terminal DnaB-binding domain.</text>
</comment>
<evidence type="ECO:0000256" key="1">
    <source>
        <dbReference type="ARBA" id="ARBA00022478"/>
    </source>
</evidence>
<gene>
    <name evidence="12" type="primary">dnaG</name>
    <name evidence="16" type="ORF">A3C20_01065</name>
</gene>
<evidence type="ECO:0000313" key="17">
    <source>
        <dbReference type="Proteomes" id="UP000176914"/>
    </source>
</evidence>
<keyword evidence="1 12" id="KW-0240">DNA-directed RNA polymerase</keyword>
<feature type="zinc finger region" description="CHC2-type" evidence="12 14">
    <location>
        <begin position="35"/>
        <end position="59"/>
    </location>
</feature>
<keyword evidence="5 12" id="KW-0235">DNA replication</keyword>
<name>A0A1F6E8Q4_9BACT</name>
<dbReference type="SUPFAM" id="SSF56731">
    <property type="entry name" value="DNA primase core"/>
    <property type="match status" value="1"/>
</dbReference>
<feature type="domain" description="Toprim" evidence="15">
    <location>
        <begin position="251"/>
        <end position="334"/>
    </location>
</feature>
<dbReference type="PANTHER" id="PTHR30313:SF2">
    <property type="entry name" value="DNA PRIMASE"/>
    <property type="match status" value="1"/>
</dbReference>
<dbReference type="InterPro" id="IPR030846">
    <property type="entry name" value="DnaG_bac"/>
</dbReference>
<evidence type="ECO:0000259" key="15">
    <source>
        <dbReference type="PROSITE" id="PS50880"/>
    </source>
</evidence>
<dbReference type="Pfam" id="PF13155">
    <property type="entry name" value="Toprim_2"/>
    <property type="match status" value="1"/>
</dbReference>
<dbReference type="Gene3D" id="3.90.580.10">
    <property type="entry name" value="Zinc finger, CHC2-type domain"/>
    <property type="match status" value="1"/>
</dbReference>
<protein>
    <recommendedName>
        <fullName evidence="12 13">DNA primase</fullName>
        <ecNumber evidence="12">2.7.7.101</ecNumber>
    </recommendedName>
</protein>
<keyword evidence="8 12" id="KW-0862">Zinc</keyword>
<dbReference type="InterPro" id="IPR006295">
    <property type="entry name" value="DNA_primase_DnaG"/>
</dbReference>
<accession>A0A1F6E8Q4</accession>
<evidence type="ECO:0000313" key="16">
    <source>
        <dbReference type="EMBL" id="OGG69940.1"/>
    </source>
</evidence>
<comment type="caution">
    <text evidence="16">The sequence shown here is derived from an EMBL/GenBank/DDBJ whole genome shotgun (WGS) entry which is preliminary data.</text>
</comment>
<evidence type="ECO:0000256" key="13">
    <source>
        <dbReference type="PIRNR" id="PIRNR002811"/>
    </source>
</evidence>
<dbReference type="HAMAP" id="MF_00974">
    <property type="entry name" value="DNA_primase_DnaG"/>
    <property type="match status" value="1"/>
</dbReference>
<proteinExistence type="inferred from homology"/>
<comment type="function">
    <text evidence="12 13">RNA polymerase that catalyzes the synthesis of short RNA molecules used as primers for DNA polymerase during DNA replication.</text>
</comment>
<evidence type="ECO:0000256" key="14">
    <source>
        <dbReference type="PIRSR" id="PIRSR002811-1"/>
    </source>
</evidence>
<dbReference type="GO" id="GO:0005737">
    <property type="term" value="C:cytoplasm"/>
    <property type="evidence" value="ECO:0007669"/>
    <property type="project" value="TreeGrafter"/>
</dbReference>
<comment type="subunit">
    <text evidence="12">Monomer. Interacts with DnaB.</text>
</comment>
<dbReference type="PIRSF" id="PIRSF002811">
    <property type="entry name" value="DnaG"/>
    <property type="match status" value="1"/>
</dbReference>
<dbReference type="GO" id="GO:1990077">
    <property type="term" value="C:primosome complex"/>
    <property type="evidence" value="ECO:0007669"/>
    <property type="project" value="UniProtKB-KW"/>
</dbReference>
<dbReference type="PANTHER" id="PTHR30313">
    <property type="entry name" value="DNA PRIMASE"/>
    <property type="match status" value="1"/>
</dbReference>
<evidence type="ECO:0000256" key="7">
    <source>
        <dbReference type="ARBA" id="ARBA00022771"/>
    </source>
</evidence>
<dbReference type="EC" id="2.7.7.101" evidence="12"/>
<dbReference type="EMBL" id="MFLL01000007">
    <property type="protein sequence ID" value="OGG69940.1"/>
    <property type="molecule type" value="Genomic_DNA"/>
</dbReference>
<dbReference type="InterPro" id="IPR036977">
    <property type="entry name" value="DNA_primase_Znf_CHC2"/>
</dbReference>
<dbReference type="SMART" id="SM00493">
    <property type="entry name" value="TOPRIM"/>
    <property type="match status" value="1"/>
</dbReference>
<keyword evidence="10 12" id="KW-0238">DNA-binding</keyword>
<comment type="cofactor">
    <cofactor evidence="12 13 14">
        <name>Zn(2+)</name>
        <dbReference type="ChEBI" id="CHEBI:29105"/>
    </cofactor>
    <text evidence="12 13 14">Binds 1 zinc ion per monomer.</text>
</comment>
<evidence type="ECO:0000256" key="8">
    <source>
        <dbReference type="ARBA" id="ARBA00022833"/>
    </source>
</evidence>
<evidence type="ECO:0000256" key="2">
    <source>
        <dbReference type="ARBA" id="ARBA00022515"/>
    </source>
</evidence>
<comment type="catalytic activity">
    <reaction evidence="12">
        <text>ssDNA + n NTP = ssDNA/pppN(pN)n-1 hybrid + (n-1) diphosphate.</text>
        <dbReference type="EC" id="2.7.7.101"/>
    </reaction>
</comment>
<evidence type="ECO:0000256" key="3">
    <source>
        <dbReference type="ARBA" id="ARBA00022679"/>
    </source>
</evidence>
<keyword evidence="4 12" id="KW-0548">Nucleotidyltransferase</keyword>
<dbReference type="AlphaFoldDB" id="A0A1F6E8Q4"/>
<evidence type="ECO:0000256" key="5">
    <source>
        <dbReference type="ARBA" id="ARBA00022705"/>
    </source>
</evidence>
<sequence>MADTVQQIKDRLSIVDVVSQYVKLERAGGSMRARCPFHAEKTPSFFVSPDRGTYHCFGCGVGGDVFSFVEAIEGLDFKGALKVLAEKAGVELVYERGGKEKRDERERLFELLETATIFYTSRLTDAAKKYLTERGVTDGTMQAFRVGWAGDAWSELSDFLKTKKFSDKEILDAGVAKKNERGSLTDKFRNRIIFPIADSAGRIVGFSGRIFGEKASPEAPKYLNSPETPLFHKSRILYGLDRAKLAIRKHNFAVLVEGQMDLLASHQAGWSNTVAVSGTAFTTEHAQIIKRLSDNLVLALDADEAGIKAAGRAARAALQGGLNVKVAQLPTGTDPADLILKEGAESWRAAIRDSKDIITFLLDVLHEHLPQPDKFRRAVEQVVLPFLSDMQSPIERETHVRAIAKRLGVSEAAVSEALAAMPRTEGAPRAEKKVQRNPVVAADRARQAYALLLWQRSVPKPDIKVDVFEAKLAEAVGVDGLAILESLPEAEREALRFSSESLHRTSSGLEREAQTLLDVLMKEKLAAELAAISSELQKAESAGNEAEKGRLTKAVDMLIKRIAQFHESR</sequence>
<reference evidence="16 17" key="1">
    <citation type="journal article" date="2016" name="Nat. Commun.">
        <title>Thousands of microbial genomes shed light on interconnected biogeochemical processes in an aquifer system.</title>
        <authorList>
            <person name="Anantharaman K."/>
            <person name="Brown C.T."/>
            <person name="Hug L.A."/>
            <person name="Sharon I."/>
            <person name="Castelle C.J."/>
            <person name="Probst A.J."/>
            <person name="Thomas B.C."/>
            <person name="Singh A."/>
            <person name="Wilkins M.J."/>
            <person name="Karaoz U."/>
            <person name="Brodie E.L."/>
            <person name="Williams K.H."/>
            <person name="Hubbard S.S."/>
            <person name="Banfield J.F."/>
        </authorList>
    </citation>
    <scope>NUCLEOTIDE SEQUENCE [LARGE SCALE GENOMIC DNA]</scope>
</reference>
<dbReference type="FunFam" id="3.90.580.10:FF:000001">
    <property type="entry name" value="DNA primase"/>
    <property type="match status" value="1"/>
</dbReference>
<evidence type="ECO:0000256" key="6">
    <source>
        <dbReference type="ARBA" id="ARBA00022723"/>
    </source>
</evidence>